<keyword evidence="2" id="KW-1185">Reference proteome</keyword>
<gene>
    <name evidence="1" type="ORF">BDA99DRAFT_542885</name>
</gene>
<reference evidence="1" key="1">
    <citation type="journal article" date="2022" name="IScience">
        <title>Evolution of zygomycete secretomes and the origins of terrestrial fungal ecologies.</title>
        <authorList>
            <person name="Chang Y."/>
            <person name="Wang Y."/>
            <person name="Mondo S."/>
            <person name="Ahrendt S."/>
            <person name="Andreopoulos W."/>
            <person name="Barry K."/>
            <person name="Beard J."/>
            <person name="Benny G.L."/>
            <person name="Blankenship S."/>
            <person name="Bonito G."/>
            <person name="Cuomo C."/>
            <person name="Desiro A."/>
            <person name="Gervers K.A."/>
            <person name="Hundley H."/>
            <person name="Kuo A."/>
            <person name="LaButti K."/>
            <person name="Lang B.F."/>
            <person name="Lipzen A."/>
            <person name="O'Donnell K."/>
            <person name="Pangilinan J."/>
            <person name="Reynolds N."/>
            <person name="Sandor L."/>
            <person name="Smith M.E."/>
            <person name="Tsang A."/>
            <person name="Grigoriev I.V."/>
            <person name="Stajich J.E."/>
            <person name="Spatafora J.W."/>
        </authorList>
    </citation>
    <scope>NUCLEOTIDE SEQUENCE</scope>
    <source>
        <strain evidence="1">RSA 2281</strain>
    </source>
</reference>
<name>A0AAD5JNJ7_9FUNG</name>
<comment type="caution">
    <text evidence="1">The sequence shown here is derived from an EMBL/GenBank/DDBJ whole genome shotgun (WGS) entry which is preliminary data.</text>
</comment>
<protein>
    <submittedName>
        <fullName evidence="1">Uncharacterized protein</fullName>
    </submittedName>
</protein>
<organism evidence="1 2">
    <name type="scientific">Phascolomyces articulosus</name>
    <dbReference type="NCBI Taxonomy" id="60185"/>
    <lineage>
        <taxon>Eukaryota</taxon>
        <taxon>Fungi</taxon>
        <taxon>Fungi incertae sedis</taxon>
        <taxon>Mucoromycota</taxon>
        <taxon>Mucoromycotina</taxon>
        <taxon>Mucoromycetes</taxon>
        <taxon>Mucorales</taxon>
        <taxon>Lichtheimiaceae</taxon>
        <taxon>Phascolomyces</taxon>
    </lineage>
</organism>
<evidence type="ECO:0000313" key="2">
    <source>
        <dbReference type="Proteomes" id="UP001209540"/>
    </source>
</evidence>
<evidence type="ECO:0000313" key="1">
    <source>
        <dbReference type="EMBL" id="KAI9247438.1"/>
    </source>
</evidence>
<reference evidence="1" key="2">
    <citation type="submission" date="2023-02" db="EMBL/GenBank/DDBJ databases">
        <authorList>
            <consortium name="DOE Joint Genome Institute"/>
            <person name="Mondo S.J."/>
            <person name="Chang Y."/>
            <person name="Wang Y."/>
            <person name="Ahrendt S."/>
            <person name="Andreopoulos W."/>
            <person name="Barry K."/>
            <person name="Beard J."/>
            <person name="Benny G.L."/>
            <person name="Blankenship S."/>
            <person name="Bonito G."/>
            <person name="Cuomo C."/>
            <person name="Desiro A."/>
            <person name="Gervers K.A."/>
            <person name="Hundley H."/>
            <person name="Kuo A."/>
            <person name="LaButti K."/>
            <person name="Lang B.F."/>
            <person name="Lipzen A."/>
            <person name="O'Donnell K."/>
            <person name="Pangilinan J."/>
            <person name="Reynolds N."/>
            <person name="Sandor L."/>
            <person name="Smith M.W."/>
            <person name="Tsang A."/>
            <person name="Grigoriev I.V."/>
            <person name="Stajich J.E."/>
            <person name="Spatafora J.W."/>
        </authorList>
    </citation>
    <scope>NUCLEOTIDE SEQUENCE</scope>
    <source>
        <strain evidence="1">RSA 2281</strain>
    </source>
</reference>
<dbReference type="Proteomes" id="UP001209540">
    <property type="component" value="Unassembled WGS sequence"/>
</dbReference>
<dbReference type="AlphaFoldDB" id="A0AAD5JNJ7"/>
<proteinExistence type="predicted"/>
<accession>A0AAD5JNJ7</accession>
<sequence>MGQRRVQIGKDSRSADYQRHIEEKNELMGMTEHNLDSKKLRKPALPELIESLLANYVIDMAKTKIIEILYRFSERVLYCAQNKASSSFSILDPNISRYMEGNGSRITNALGCRGKGYKKFCPFV</sequence>
<dbReference type="EMBL" id="JAIXMP010000042">
    <property type="protein sequence ID" value="KAI9247438.1"/>
    <property type="molecule type" value="Genomic_DNA"/>
</dbReference>